<dbReference type="AlphaFoldDB" id="A0AB34R620"/>
<keyword evidence="10" id="KW-0732">Signal</keyword>
<dbReference type="SUPFAM" id="SSF48726">
    <property type="entry name" value="Immunoglobulin"/>
    <property type="match status" value="1"/>
</dbReference>
<dbReference type="GO" id="GO:0008234">
    <property type="term" value="F:cysteine-type peptidase activity"/>
    <property type="evidence" value="ECO:0007669"/>
    <property type="project" value="UniProtKB-KW"/>
</dbReference>
<organism evidence="12 13">
    <name type="scientific">Sanguibacteroides justesenii</name>
    <dbReference type="NCBI Taxonomy" id="1547597"/>
    <lineage>
        <taxon>Bacteria</taxon>
        <taxon>Pseudomonadati</taxon>
        <taxon>Bacteroidota</taxon>
        <taxon>Bacteroidia</taxon>
        <taxon>Bacteroidales</taxon>
        <taxon>Porphyromonadaceae</taxon>
        <taxon>Sanguibacteroides</taxon>
    </lineage>
</organism>
<dbReference type="InterPro" id="IPR007110">
    <property type="entry name" value="Ig-like_dom"/>
</dbReference>
<evidence type="ECO:0000256" key="4">
    <source>
        <dbReference type="ARBA" id="ARBA00022490"/>
    </source>
</evidence>
<evidence type="ECO:0000256" key="10">
    <source>
        <dbReference type="SAM" id="SignalP"/>
    </source>
</evidence>
<keyword evidence="7" id="KW-0378">Hydrolase</keyword>
<keyword evidence="9" id="KW-0393">Immunoglobulin domain</keyword>
<keyword evidence="6" id="KW-0677">Repeat</keyword>
<evidence type="ECO:0000256" key="8">
    <source>
        <dbReference type="ARBA" id="ARBA00023157"/>
    </source>
</evidence>
<proteinExistence type="inferred from homology"/>
<name>A0AB34R620_9PORP</name>
<feature type="domain" description="Ig-like" evidence="11">
    <location>
        <begin position="34"/>
        <end position="124"/>
    </location>
</feature>
<dbReference type="InterPro" id="IPR036179">
    <property type="entry name" value="Ig-like_dom_sf"/>
</dbReference>
<dbReference type="FunFam" id="2.60.40.10:FF:000345">
    <property type="entry name" value="Muscle M-line assembly protein unc-89"/>
    <property type="match status" value="1"/>
</dbReference>
<evidence type="ECO:0000256" key="7">
    <source>
        <dbReference type="ARBA" id="ARBA00022807"/>
    </source>
</evidence>
<feature type="chain" id="PRO_5044250965" description="Ig-like domain-containing protein" evidence="10">
    <location>
        <begin position="26"/>
        <end position="129"/>
    </location>
</feature>
<dbReference type="Pfam" id="PF07679">
    <property type="entry name" value="I-set"/>
    <property type="match status" value="1"/>
</dbReference>
<dbReference type="InterPro" id="IPR013098">
    <property type="entry name" value="Ig_I-set"/>
</dbReference>
<dbReference type="PROSITE" id="PS50835">
    <property type="entry name" value="IG_LIKE"/>
    <property type="match status" value="1"/>
</dbReference>
<sequence>MKKKILFIVMLFMTLTGSYTNKTNAAGGAGETMPEFVSEPPITKTVLEGQTLMIEARAIGTPAPEFRWYKDKHRIYESDRCSISYDEEGRTTLTIKNMTLNDIGTYEVVAENSVGMVSETCLVFVSTIP</sequence>
<evidence type="ECO:0000256" key="6">
    <source>
        <dbReference type="ARBA" id="ARBA00022737"/>
    </source>
</evidence>
<evidence type="ECO:0000256" key="5">
    <source>
        <dbReference type="ARBA" id="ARBA00022670"/>
    </source>
</evidence>
<dbReference type="EMBL" id="JPIT01000006">
    <property type="protein sequence ID" value="KIO47436.1"/>
    <property type="molecule type" value="Genomic_DNA"/>
</dbReference>
<comment type="caution">
    <text evidence="12">The sequence shown here is derived from an EMBL/GenBank/DDBJ whole genome shotgun (WGS) entry which is preliminary data.</text>
</comment>
<dbReference type="GO" id="GO:0006508">
    <property type="term" value="P:proteolysis"/>
    <property type="evidence" value="ECO:0007669"/>
    <property type="project" value="UniProtKB-KW"/>
</dbReference>
<feature type="signal peptide" evidence="10">
    <location>
        <begin position="1"/>
        <end position="25"/>
    </location>
</feature>
<protein>
    <recommendedName>
        <fullName evidence="11">Ig-like domain-containing protein</fullName>
    </recommendedName>
</protein>
<dbReference type="InterPro" id="IPR003599">
    <property type="entry name" value="Ig_sub"/>
</dbReference>
<comment type="similarity">
    <text evidence="2">Belongs to the peptidase C25 family.</text>
</comment>
<dbReference type="RefSeq" id="WP_041501916.1">
    <property type="nucleotide sequence ID" value="NZ_JPIT01000006.1"/>
</dbReference>
<keyword evidence="5" id="KW-0645">Protease</keyword>
<dbReference type="Gene3D" id="2.60.40.10">
    <property type="entry name" value="Immunoglobulins"/>
    <property type="match status" value="1"/>
</dbReference>
<accession>A0AB34R620</accession>
<comment type="similarity">
    <text evidence="3">Belongs to the protein kinase superfamily. CAMK Ser/Thr protein kinase family.</text>
</comment>
<reference evidence="12 13" key="1">
    <citation type="submission" date="2014-07" db="EMBL/GenBank/DDBJ databases">
        <title>Porphyromonadaceae bacterium OUH 334697 = ATCC BAA-2682 = DSM 28341 draft genome.</title>
        <authorList>
            <person name="Sydenham T.V."/>
            <person name="Hasman H."/>
            <person name="Justesen U.S."/>
        </authorList>
    </citation>
    <scope>NUCLEOTIDE SEQUENCE [LARGE SCALE GENOMIC DNA]</scope>
    <source>
        <strain evidence="12 13">OUH 334697</strain>
    </source>
</reference>
<evidence type="ECO:0000313" key="12">
    <source>
        <dbReference type="EMBL" id="KIO47436.1"/>
    </source>
</evidence>
<dbReference type="Proteomes" id="UP000031937">
    <property type="component" value="Unassembled WGS sequence"/>
</dbReference>
<dbReference type="SMART" id="SM00408">
    <property type="entry name" value="IGc2"/>
    <property type="match status" value="1"/>
</dbReference>
<gene>
    <name evidence="12" type="ORF">IE90_00240</name>
</gene>
<evidence type="ECO:0000256" key="2">
    <source>
        <dbReference type="ARBA" id="ARBA00006067"/>
    </source>
</evidence>
<evidence type="ECO:0000256" key="3">
    <source>
        <dbReference type="ARBA" id="ARBA00006692"/>
    </source>
</evidence>
<evidence type="ECO:0000313" key="13">
    <source>
        <dbReference type="Proteomes" id="UP000031937"/>
    </source>
</evidence>
<dbReference type="PANTHER" id="PTHR47633">
    <property type="entry name" value="IMMUNOGLOBULIN"/>
    <property type="match status" value="1"/>
</dbReference>
<dbReference type="InterPro" id="IPR003598">
    <property type="entry name" value="Ig_sub2"/>
</dbReference>
<dbReference type="SMART" id="SM00409">
    <property type="entry name" value="IG"/>
    <property type="match status" value="1"/>
</dbReference>
<dbReference type="InterPro" id="IPR013783">
    <property type="entry name" value="Ig-like_fold"/>
</dbReference>
<comment type="subcellular location">
    <subcellularLocation>
        <location evidence="1">Cytoplasm</location>
    </subcellularLocation>
</comment>
<dbReference type="GO" id="GO:0005737">
    <property type="term" value="C:cytoplasm"/>
    <property type="evidence" value="ECO:0007669"/>
    <property type="project" value="UniProtKB-SubCell"/>
</dbReference>
<evidence type="ECO:0000259" key="11">
    <source>
        <dbReference type="PROSITE" id="PS50835"/>
    </source>
</evidence>
<keyword evidence="4" id="KW-0963">Cytoplasm</keyword>
<keyword evidence="8" id="KW-1015">Disulfide bond</keyword>
<evidence type="ECO:0000256" key="1">
    <source>
        <dbReference type="ARBA" id="ARBA00004496"/>
    </source>
</evidence>
<evidence type="ECO:0000256" key="9">
    <source>
        <dbReference type="ARBA" id="ARBA00023319"/>
    </source>
</evidence>
<keyword evidence="7" id="KW-0788">Thiol protease</keyword>